<proteinExistence type="evidence at transcript level"/>
<feature type="chain" id="PRO_5035852987" evidence="1">
    <location>
        <begin position="27"/>
        <end position="39"/>
    </location>
</feature>
<accession>A0A8T9VJU6</accession>
<reference evidence="2" key="1">
    <citation type="submission" date="2020-12" db="EMBL/GenBank/DDBJ databases">
        <authorList>
            <person name="Robinson S.D."/>
        </authorList>
    </citation>
    <scope>NUCLEOTIDE SEQUENCE</scope>
    <source>
        <tissue evidence="2">Venom apparatus</tissue>
    </source>
</reference>
<evidence type="ECO:0000313" key="2">
    <source>
        <dbReference type="EMBL" id="UOY17208.1"/>
    </source>
</evidence>
<feature type="signal peptide" evidence="1">
    <location>
        <begin position="1"/>
        <end position="26"/>
    </location>
</feature>
<dbReference type="EMBL" id="MW323264">
    <property type="protein sequence ID" value="UOY17208.1"/>
    <property type="molecule type" value="mRNA"/>
</dbReference>
<organism evidence="2">
    <name type="scientific">Dasymutilla sicheliana</name>
    <name type="common">Harlequin velvet ant</name>
    <dbReference type="NCBI Taxonomy" id="1175388"/>
    <lineage>
        <taxon>Eukaryota</taxon>
        <taxon>Metazoa</taxon>
        <taxon>Ecdysozoa</taxon>
        <taxon>Arthropoda</taxon>
        <taxon>Hexapoda</taxon>
        <taxon>Insecta</taxon>
        <taxon>Pterygota</taxon>
        <taxon>Neoptera</taxon>
        <taxon>Endopterygota</taxon>
        <taxon>Hymenoptera</taxon>
        <taxon>Apocrita</taxon>
        <taxon>Aculeata</taxon>
        <taxon>Pompiloidea</taxon>
        <taxon>Mutillidae</taxon>
        <taxon>Sphaeropthalminae</taxon>
        <taxon>Dasymutilla</taxon>
    </lineage>
</organism>
<protein>
    <submittedName>
        <fullName evidence="2">Venom peptide</fullName>
    </submittedName>
</protein>
<dbReference type="AlphaFoldDB" id="A0A8T9VJU6"/>
<name>A0A8T9VJU6_DASSI</name>
<sequence length="39" mass="4282">MLPKFVPIICAVLVIIASMVLPEVKADPEPDPQFYPSRG</sequence>
<evidence type="ECO:0000256" key="1">
    <source>
        <dbReference type="SAM" id="SignalP"/>
    </source>
</evidence>
<keyword evidence="1" id="KW-0732">Signal</keyword>